<dbReference type="InterPro" id="IPR050155">
    <property type="entry name" value="HAD-like_hydrolase_sf"/>
</dbReference>
<dbReference type="STRING" id="430453.SAMN04487962_10869"/>
<proteinExistence type="inferred from homology"/>
<dbReference type="RefSeq" id="WP_091851209.1">
    <property type="nucleotide sequence ID" value="NZ_FOHZ01000008.1"/>
</dbReference>
<dbReference type="CDD" id="cd01427">
    <property type="entry name" value="HAD_like"/>
    <property type="match status" value="1"/>
</dbReference>
<protein>
    <recommendedName>
        <fullName evidence="4">phosphoglycolate phosphatase</fullName>
        <ecNumber evidence="4">3.1.3.18</ecNumber>
    </recommendedName>
</protein>
<keyword evidence="6" id="KW-0119">Carbohydrate metabolism</keyword>
<dbReference type="Gene3D" id="3.40.50.1000">
    <property type="entry name" value="HAD superfamily/HAD-like"/>
    <property type="match status" value="1"/>
</dbReference>
<keyword evidence="8" id="KW-1185">Reference proteome</keyword>
<dbReference type="InterPro" id="IPR023214">
    <property type="entry name" value="HAD_sf"/>
</dbReference>
<evidence type="ECO:0000256" key="3">
    <source>
        <dbReference type="ARBA" id="ARBA00006171"/>
    </source>
</evidence>
<dbReference type="PANTHER" id="PTHR43434:SF1">
    <property type="entry name" value="PHOSPHOGLYCOLATE PHOSPHATASE"/>
    <property type="match status" value="1"/>
</dbReference>
<comment type="catalytic activity">
    <reaction evidence="1">
        <text>2-phosphoglycolate + H2O = glycolate + phosphate</text>
        <dbReference type="Rhea" id="RHEA:14369"/>
        <dbReference type="ChEBI" id="CHEBI:15377"/>
        <dbReference type="ChEBI" id="CHEBI:29805"/>
        <dbReference type="ChEBI" id="CHEBI:43474"/>
        <dbReference type="ChEBI" id="CHEBI:58033"/>
        <dbReference type="EC" id="3.1.3.18"/>
    </reaction>
</comment>
<dbReference type="SUPFAM" id="SSF56784">
    <property type="entry name" value="HAD-like"/>
    <property type="match status" value="1"/>
</dbReference>
<dbReference type="GO" id="GO:0046872">
    <property type="term" value="F:metal ion binding"/>
    <property type="evidence" value="ECO:0007669"/>
    <property type="project" value="UniProtKB-KW"/>
</dbReference>
<dbReference type="InterPro" id="IPR036412">
    <property type="entry name" value="HAD-like_sf"/>
</dbReference>
<evidence type="ECO:0000256" key="4">
    <source>
        <dbReference type="ARBA" id="ARBA00013078"/>
    </source>
</evidence>
<comment type="pathway">
    <text evidence="2">Organic acid metabolism; glycolate biosynthesis; glycolate from 2-phosphoglycolate: step 1/1.</text>
</comment>
<dbReference type="Gene3D" id="1.10.150.240">
    <property type="entry name" value="Putative phosphatase, domain 2"/>
    <property type="match status" value="1"/>
</dbReference>
<sequence>MSSLQAYSTWVFDCDGVLLHSNRVKTDAFYRAAEPYGTDKARALVDYHISNGGISRYIKFRTFLSDIVGREQVDEEELDTLLQCYAGYVWEGLLSCEVAQGLERLRALTPRSSWLVVSGGDQAELRAVFSERGLAEYFDGGIYGSPDTKDEILLRAIQSGVLRKPALFLGDSRYDIEAATRAGLDFVFLRRWSESDHDFAGALLKLEGIDSVVSLIEQKGG</sequence>
<dbReference type="PANTHER" id="PTHR43434">
    <property type="entry name" value="PHOSPHOGLYCOLATE PHOSPHATASE"/>
    <property type="match status" value="1"/>
</dbReference>
<dbReference type="Pfam" id="PF00702">
    <property type="entry name" value="Hydrolase"/>
    <property type="match status" value="1"/>
</dbReference>
<evidence type="ECO:0000256" key="2">
    <source>
        <dbReference type="ARBA" id="ARBA00004818"/>
    </source>
</evidence>
<evidence type="ECO:0000256" key="1">
    <source>
        <dbReference type="ARBA" id="ARBA00000830"/>
    </source>
</evidence>
<name>A0A1I0DW29_9GAMM</name>
<reference evidence="8" key="1">
    <citation type="submission" date="2016-10" db="EMBL/GenBank/DDBJ databases">
        <authorList>
            <person name="Varghese N."/>
            <person name="Submissions S."/>
        </authorList>
    </citation>
    <scope>NUCLEOTIDE SEQUENCE [LARGE SCALE GENOMIC DNA]</scope>
    <source>
        <strain evidence="8">CGMCC 1.6489</strain>
    </source>
</reference>
<comment type="similarity">
    <text evidence="3">Belongs to the HAD-like hydrolase superfamily. CbbY/CbbZ/Gph/YieH family.</text>
</comment>
<evidence type="ECO:0000313" key="7">
    <source>
        <dbReference type="EMBL" id="SET36844.1"/>
    </source>
</evidence>
<dbReference type="EMBL" id="FOHZ01000008">
    <property type="protein sequence ID" value="SET36844.1"/>
    <property type="molecule type" value="Genomic_DNA"/>
</dbReference>
<dbReference type="GO" id="GO:0005829">
    <property type="term" value="C:cytosol"/>
    <property type="evidence" value="ECO:0007669"/>
    <property type="project" value="TreeGrafter"/>
</dbReference>
<dbReference type="AlphaFoldDB" id="A0A1I0DW29"/>
<dbReference type="SFLD" id="SFLDG01129">
    <property type="entry name" value="C1.5:_HAD__Beta-PGM__Phosphata"/>
    <property type="match status" value="1"/>
</dbReference>
<dbReference type="OrthoDB" id="9782449at2"/>
<dbReference type="SFLD" id="SFLDS00003">
    <property type="entry name" value="Haloacid_Dehalogenase"/>
    <property type="match status" value="1"/>
</dbReference>
<evidence type="ECO:0000256" key="5">
    <source>
        <dbReference type="ARBA" id="ARBA00022723"/>
    </source>
</evidence>
<gene>
    <name evidence="7" type="ORF">SAMN04487962_10869</name>
</gene>
<dbReference type="GO" id="GO:0008967">
    <property type="term" value="F:phosphoglycolate phosphatase activity"/>
    <property type="evidence" value="ECO:0007669"/>
    <property type="project" value="UniProtKB-EC"/>
</dbReference>
<dbReference type="EC" id="3.1.3.18" evidence="4"/>
<dbReference type="InterPro" id="IPR023198">
    <property type="entry name" value="PGP-like_dom2"/>
</dbReference>
<evidence type="ECO:0000313" key="8">
    <source>
        <dbReference type="Proteomes" id="UP000198762"/>
    </source>
</evidence>
<dbReference type="Proteomes" id="UP000198762">
    <property type="component" value="Unassembled WGS sequence"/>
</dbReference>
<organism evidence="7 8">
    <name type="scientific">Marinobacter segnicrescens</name>
    <dbReference type="NCBI Taxonomy" id="430453"/>
    <lineage>
        <taxon>Bacteria</taxon>
        <taxon>Pseudomonadati</taxon>
        <taxon>Pseudomonadota</taxon>
        <taxon>Gammaproteobacteria</taxon>
        <taxon>Pseudomonadales</taxon>
        <taxon>Marinobacteraceae</taxon>
        <taxon>Marinobacter</taxon>
    </lineage>
</organism>
<evidence type="ECO:0000256" key="6">
    <source>
        <dbReference type="ARBA" id="ARBA00023277"/>
    </source>
</evidence>
<keyword evidence="5" id="KW-0479">Metal-binding</keyword>
<dbReference type="GO" id="GO:0006281">
    <property type="term" value="P:DNA repair"/>
    <property type="evidence" value="ECO:0007669"/>
    <property type="project" value="TreeGrafter"/>
</dbReference>
<accession>A0A1I0DW29</accession>